<evidence type="ECO:0000313" key="1">
    <source>
        <dbReference type="EMBL" id="CAA7268744.1"/>
    </source>
</evidence>
<dbReference type="AlphaFoldDB" id="A0A8S0VZJ5"/>
<dbReference type="OrthoDB" id="2745898at2759"/>
<evidence type="ECO:0000313" key="2">
    <source>
        <dbReference type="Proteomes" id="UP000467700"/>
    </source>
</evidence>
<proteinExistence type="predicted"/>
<gene>
    <name evidence="1" type="ORF">AAE3_LOCUS11001</name>
</gene>
<name>A0A8S0VZJ5_CYCAE</name>
<organism evidence="1 2">
    <name type="scientific">Cyclocybe aegerita</name>
    <name type="common">Black poplar mushroom</name>
    <name type="synonym">Agrocybe aegerita</name>
    <dbReference type="NCBI Taxonomy" id="1973307"/>
    <lineage>
        <taxon>Eukaryota</taxon>
        <taxon>Fungi</taxon>
        <taxon>Dikarya</taxon>
        <taxon>Basidiomycota</taxon>
        <taxon>Agaricomycotina</taxon>
        <taxon>Agaricomycetes</taxon>
        <taxon>Agaricomycetidae</taxon>
        <taxon>Agaricales</taxon>
        <taxon>Agaricineae</taxon>
        <taxon>Bolbitiaceae</taxon>
        <taxon>Cyclocybe</taxon>
    </lineage>
</organism>
<comment type="caution">
    <text evidence="1">The sequence shown here is derived from an EMBL/GenBank/DDBJ whole genome shotgun (WGS) entry which is preliminary data.</text>
</comment>
<dbReference type="Proteomes" id="UP000467700">
    <property type="component" value="Unassembled WGS sequence"/>
</dbReference>
<accession>A0A8S0VZJ5</accession>
<reference evidence="1 2" key="1">
    <citation type="submission" date="2020-01" db="EMBL/GenBank/DDBJ databases">
        <authorList>
            <person name="Gupta K D."/>
        </authorList>
    </citation>
    <scope>NUCLEOTIDE SEQUENCE [LARGE SCALE GENOMIC DNA]</scope>
</reference>
<keyword evidence="2" id="KW-1185">Reference proteome</keyword>
<dbReference type="EMBL" id="CACVBS010000069">
    <property type="protein sequence ID" value="CAA7268744.1"/>
    <property type="molecule type" value="Genomic_DNA"/>
</dbReference>
<evidence type="ECO:0008006" key="3">
    <source>
        <dbReference type="Google" id="ProtNLM"/>
    </source>
</evidence>
<protein>
    <recommendedName>
        <fullName evidence="3">F-box domain-containing protein</fullName>
    </recommendedName>
</protein>
<sequence length="279" mass="31199">MVEQPSPVFPFDIWVTIIEAAIANGDMATLSSLSLCCYAFVPSCQRHFFHSIHISEKHSGYIDGRNEKILELDTLLTQSPHLATYARKLAYFIHPMNDKDIQVPINRLFMKLTKLEAVESYHEDDLTEDEDFVNWATLDEPLANAVACVITCPSLRELVINGFTGFSLPLLRSLSSRLESPHLYSLEIVDPVPTRITSETHVGPAVRHLCFDQSSALALSAMINDPYKTCTFSKLSSMNLTWDSIDVLLVTSKLVALHPPLTNLHTRGECHAILQPGYS</sequence>